<name>A0A8S9ZK17_9BILA</name>
<accession>A0A8S9ZK17</accession>
<comment type="caution">
    <text evidence="5">The sequence shown here is derived from an EMBL/GenBank/DDBJ whole genome shotgun (WGS) entry which is preliminary data.</text>
</comment>
<feature type="coiled-coil region" evidence="4">
    <location>
        <begin position="378"/>
        <end position="405"/>
    </location>
</feature>
<dbReference type="SUPFAM" id="SSF55003">
    <property type="entry name" value="PAP/Archaeal CCA-adding enzyme, C-terminal domain"/>
    <property type="match status" value="1"/>
</dbReference>
<keyword evidence="4" id="KW-0175">Coiled coil</keyword>
<evidence type="ECO:0000256" key="4">
    <source>
        <dbReference type="SAM" id="Coils"/>
    </source>
</evidence>
<keyword evidence="3" id="KW-0067">ATP-binding</keyword>
<gene>
    <name evidence="5" type="ORF">Mgra_00006947</name>
</gene>
<keyword evidence="6" id="KW-1185">Reference proteome</keyword>
<dbReference type="EMBL" id="JABEBT010000072">
    <property type="protein sequence ID" value="KAF7633638.1"/>
    <property type="molecule type" value="Genomic_DNA"/>
</dbReference>
<sequence>MPLNNNLIYSIEEIIYFLKQIIYQWYPNSFVLISGSYLFKSLIPGSDIDIIALLPINIQNSEIINLQYVNTLIFNENNNCEYDDYTLFCFLKKGWSKVGFRKSKFKGVESLYQVKGRVPLLMFNYFGYEIDLLFVQVPCILPHEITFFSNKYSDNLNLEKTDELINQIIFNLKLKSVEDINSTLLPLSEHFIYSGQFGFFNGTNLAVMACKIILLKNKDFTSIIYFLEQFFITFMEWLEKYFLIKLVNHKFNYVHTILINVATNWPNPVLLETDEELNQKQELNNNYLLNQQKYQNKYLINLKTNLNWNINSDFNNRKRLFGLLNFYSKETKRMEKHAKLQWPIITAGIPTQNSGFNINFSTSQILLLEMELGREYRVNITLNSLKNVQKLLKQLNRKNELRNNDKIKIKNKWINWLDGGLFEEKVKYKHFITITSINLNPNNLNNESFGYFCNFVESRIRLQLIYSIEAISEIKYCHAKPGRVWNSEKCPSIILNKLIKENQNNKRISAGVWLRCLSRRLPEFIFISSFDRFEEFSNKIKQKYILIEENKNFDLITNYWPKNQLILELNNKQK</sequence>
<evidence type="ECO:0000313" key="5">
    <source>
        <dbReference type="EMBL" id="KAF7633638.1"/>
    </source>
</evidence>
<dbReference type="GO" id="GO:0005524">
    <property type="term" value="F:ATP binding"/>
    <property type="evidence" value="ECO:0007669"/>
    <property type="project" value="UniProtKB-KW"/>
</dbReference>
<keyword evidence="2" id="KW-0547">Nucleotide-binding</keyword>
<dbReference type="SUPFAM" id="SSF81301">
    <property type="entry name" value="Nucleotidyltransferase"/>
    <property type="match status" value="1"/>
</dbReference>
<dbReference type="InterPro" id="IPR043519">
    <property type="entry name" value="NT_sf"/>
</dbReference>
<dbReference type="GO" id="GO:0003723">
    <property type="term" value="F:RNA binding"/>
    <property type="evidence" value="ECO:0007669"/>
    <property type="project" value="InterPro"/>
</dbReference>
<dbReference type="AlphaFoldDB" id="A0A8S9ZK17"/>
<evidence type="ECO:0000256" key="2">
    <source>
        <dbReference type="ARBA" id="ARBA00022741"/>
    </source>
</evidence>
<dbReference type="PANTHER" id="PTHR10682">
    <property type="entry name" value="POLY A POLYMERASE"/>
    <property type="match status" value="1"/>
</dbReference>
<dbReference type="OrthoDB" id="10551039at2759"/>
<evidence type="ECO:0000256" key="1">
    <source>
        <dbReference type="ARBA" id="ARBA00022679"/>
    </source>
</evidence>
<dbReference type="GO" id="GO:0005634">
    <property type="term" value="C:nucleus"/>
    <property type="evidence" value="ECO:0007669"/>
    <property type="project" value="TreeGrafter"/>
</dbReference>
<evidence type="ECO:0000313" key="6">
    <source>
        <dbReference type="Proteomes" id="UP000605970"/>
    </source>
</evidence>
<dbReference type="InterPro" id="IPR011068">
    <property type="entry name" value="NuclTrfase_I-like_C"/>
</dbReference>
<organism evidence="5 6">
    <name type="scientific">Meloidogyne graminicola</name>
    <dbReference type="NCBI Taxonomy" id="189291"/>
    <lineage>
        <taxon>Eukaryota</taxon>
        <taxon>Metazoa</taxon>
        <taxon>Ecdysozoa</taxon>
        <taxon>Nematoda</taxon>
        <taxon>Chromadorea</taxon>
        <taxon>Rhabditida</taxon>
        <taxon>Tylenchina</taxon>
        <taxon>Tylenchomorpha</taxon>
        <taxon>Tylenchoidea</taxon>
        <taxon>Meloidogynidae</taxon>
        <taxon>Meloidogyninae</taxon>
        <taxon>Meloidogyne</taxon>
    </lineage>
</organism>
<proteinExistence type="predicted"/>
<reference evidence="5" key="1">
    <citation type="journal article" date="2020" name="Ecol. Evol.">
        <title>Genome structure and content of the rice root-knot nematode (Meloidogyne graminicola).</title>
        <authorList>
            <person name="Phan N.T."/>
            <person name="Danchin E.G.J."/>
            <person name="Klopp C."/>
            <person name="Perfus-Barbeoch L."/>
            <person name="Kozlowski D.K."/>
            <person name="Koutsovoulos G.D."/>
            <person name="Lopez-Roques C."/>
            <person name="Bouchez O."/>
            <person name="Zahm M."/>
            <person name="Besnard G."/>
            <person name="Bellafiore S."/>
        </authorList>
    </citation>
    <scope>NUCLEOTIDE SEQUENCE</scope>
    <source>
        <strain evidence="5">VN-18</strain>
    </source>
</reference>
<dbReference type="Gene3D" id="3.30.460.10">
    <property type="entry name" value="Beta Polymerase, domain 2"/>
    <property type="match status" value="1"/>
</dbReference>
<dbReference type="Gene3D" id="1.10.1410.10">
    <property type="match status" value="1"/>
</dbReference>
<dbReference type="PANTHER" id="PTHR10682:SF10">
    <property type="entry name" value="POLYNUCLEOTIDE ADENYLYLTRANSFERASE"/>
    <property type="match status" value="1"/>
</dbReference>
<dbReference type="GO" id="GO:1990817">
    <property type="term" value="F:poly(A) RNA polymerase activity"/>
    <property type="evidence" value="ECO:0007669"/>
    <property type="project" value="TreeGrafter"/>
</dbReference>
<dbReference type="GO" id="GO:0031123">
    <property type="term" value="P:RNA 3'-end processing"/>
    <property type="evidence" value="ECO:0007669"/>
    <property type="project" value="InterPro"/>
</dbReference>
<evidence type="ECO:0000256" key="3">
    <source>
        <dbReference type="ARBA" id="ARBA00022840"/>
    </source>
</evidence>
<dbReference type="Gene3D" id="3.30.70.590">
    <property type="entry name" value="Poly(A) polymerase predicted RNA binding domain"/>
    <property type="match status" value="1"/>
</dbReference>
<protein>
    <submittedName>
        <fullName evidence="5">PAP_central domain-containing protein</fullName>
    </submittedName>
</protein>
<keyword evidence="1" id="KW-0808">Transferase</keyword>
<dbReference type="Proteomes" id="UP000605970">
    <property type="component" value="Unassembled WGS sequence"/>
</dbReference>